<protein>
    <recommendedName>
        <fullName evidence="8">Protein-lysine N-methyltransferase SMYD4</fullName>
    </recommendedName>
    <alternativeName>
        <fullName evidence="9">SET and MYND domain-containing protein 4</fullName>
    </alternativeName>
</protein>
<dbReference type="GO" id="GO:0008276">
    <property type="term" value="F:protein methyltransferase activity"/>
    <property type="evidence" value="ECO:0007669"/>
    <property type="project" value="UniProtKB-ARBA"/>
</dbReference>
<proteinExistence type="predicted"/>
<evidence type="ECO:0000256" key="10">
    <source>
        <dbReference type="PROSITE-ProRule" id="PRU00134"/>
    </source>
</evidence>
<dbReference type="Gene3D" id="2.170.270.10">
    <property type="entry name" value="SET domain"/>
    <property type="match status" value="1"/>
</dbReference>
<dbReference type="PANTHER" id="PTHR46165:SF7">
    <property type="entry name" value="SET AND MYND DOMAIN-CONTAINING PROTEIN 4"/>
    <property type="match status" value="1"/>
</dbReference>
<dbReference type="InterPro" id="IPR011990">
    <property type="entry name" value="TPR-like_helical_dom_sf"/>
</dbReference>
<dbReference type="GO" id="GO:0005634">
    <property type="term" value="C:nucleus"/>
    <property type="evidence" value="ECO:0007669"/>
    <property type="project" value="TreeGrafter"/>
</dbReference>
<dbReference type="Pfam" id="PF01753">
    <property type="entry name" value="zf-MYND"/>
    <property type="match status" value="1"/>
</dbReference>
<evidence type="ECO:0000256" key="2">
    <source>
        <dbReference type="ARBA" id="ARBA00022679"/>
    </source>
</evidence>
<dbReference type="SUPFAM" id="SSF48452">
    <property type="entry name" value="TPR-like"/>
    <property type="match status" value="1"/>
</dbReference>
<keyword evidence="4" id="KW-0479">Metal-binding</keyword>
<dbReference type="SUPFAM" id="SSF144232">
    <property type="entry name" value="HIT/MYND zinc finger-like"/>
    <property type="match status" value="1"/>
</dbReference>
<dbReference type="InterPro" id="IPR046341">
    <property type="entry name" value="SET_dom_sf"/>
</dbReference>
<dbReference type="InterPro" id="IPR001214">
    <property type="entry name" value="SET_dom"/>
</dbReference>
<accession>A0AAD8ALR3</accession>
<dbReference type="Gene3D" id="1.25.40.10">
    <property type="entry name" value="Tetratricopeptide repeat domain"/>
    <property type="match status" value="1"/>
</dbReference>
<dbReference type="AlphaFoldDB" id="A0AAD8ALR3"/>
<evidence type="ECO:0000256" key="6">
    <source>
        <dbReference type="ARBA" id="ARBA00022833"/>
    </source>
</evidence>
<evidence type="ECO:0000256" key="8">
    <source>
        <dbReference type="ARBA" id="ARBA00093635"/>
    </source>
</evidence>
<comment type="caution">
    <text evidence="13">The sequence shown here is derived from an EMBL/GenBank/DDBJ whole genome shotgun (WGS) entry which is preliminary data.</text>
</comment>
<dbReference type="InterPro" id="IPR002893">
    <property type="entry name" value="Znf_MYND"/>
</dbReference>
<evidence type="ECO:0000313" key="13">
    <source>
        <dbReference type="EMBL" id="KAJ9601490.1"/>
    </source>
</evidence>
<keyword evidence="14" id="KW-1185">Reference proteome</keyword>
<evidence type="ECO:0000256" key="9">
    <source>
        <dbReference type="ARBA" id="ARBA00093680"/>
    </source>
</evidence>
<dbReference type="GO" id="GO:0008757">
    <property type="term" value="F:S-adenosylmethionine-dependent methyltransferase activity"/>
    <property type="evidence" value="ECO:0007669"/>
    <property type="project" value="UniProtKB-ARBA"/>
</dbReference>
<evidence type="ECO:0000259" key="12">
    <source>
        <dbReference type="PROSITE" id="PS50865"/>
    </source>
</evidence>
<dbReference type="EMBL" id="JASPKZ010000013">
    <property type="protein sequence ID" value="KAJ9601490.1"/>
    <property type="molecule type" value="Genomic_DNA"/>
</dbReference>
<keyword evidence="1" id="KW-0489">Methyltransferase</keyword>
<comment type="function">
    <text evidence="7">Protein-lysine N-methyltransferase. Monomethylates PRMT5, modulating its transcriptional activity. May also act as a histone methyltransferase. Plays a critical role in cardiac development. Acts as a key epigenetic regulator of gene expression during cardiac development via its dual activities as a methyltransferase and negative regulator of HDAC1.</text>
</comment>
<dbReference type="GO" id="GO:0008170">
    <property type="term" value="F:N-methyltransferase activity"/>
    <property type="evidence" value="ECO:0007669"/>
    <property type="project" value="UniProtKB-ARBA"/>
</dbReference>
<dbReference type="Gene3D" id="6.10.140.2220">
    <property type="match status" value="1"/>
</dbReference>
<evidence type="ECO:0000313" key="14">
    <source>
        <dbReference type="Proteomes" id="UP001233999"/>
    </source>
</evidence>
<keyword evidence="2" id="KW-0808">Transferase</keyword>
<evidence type="ECO:0000256" key="7">
    <source>
        <dbReference type="ARBA" id="ARBA00093423"/>
    </source>
</evidence>
<sequence length="680" mass="77258">MTVDAATPNKLDTDHGYLKSHHLNLRNSLTEEQLTQLSALKTDEERFCFVYKLPLVHEHEVKASSYGKNEEEAKNLKEEGNKAFQNEKYIVAMQYYTKSILKTPWDSSKDIAVTLANRSATFYHMQKFLLALQDIQLVLTLDYPLELQYKVLDRKARCFLALKQLKDALEAFKNTLTALDSAKLPIERKRKWQMDVQIMIAMLNKNKVLTNEPLSTPDNAILPPVTGQQNTRYLSANSAVKIEETNDAGRFAVAASDIKVGDTLIVEPAFVAVLLGEHASTHCFHCFRRLEALVPCPKCARVAFCSLKCQKQALATHHNIECPILQVLWDSGASIICLMALRILSERGLKYFLDLKDALKKDCDVIKNNKKYRPTDYCTVYNLVGHSSMRTPNDFLFRTDIAVLLFRCLKVAGFFSDHSTDEITAHGLTAIEIFVGGLLLRHLQLLQFNAHEVSELQMEVPNKVNSGRSVFLGGGLFPTLALFNHSCDPGIVRYFQGTHIIVRAIKNIQSGEMIAENYGQIFTQTPRTERRTILKSQYRFDCVCVPCQEDWPLFKDMHQGIMRFRCETGTNGGDMPKCNNVIIVPVDTSDFMVQCLRCRQYTNILKGLKALQDTDAMFRTATRLTEEGKIKQALDKYIEILVLLNSMLVPPFRDFHLCQQSIRRCMLSLGNISIVPKKQH</sequence>
<feature type="domain" description="SET" evidence="11">
    <location>
        <begin position="238"/>
        <end position="519"/>
    </location>
</feature>
<dbReference type="PROSITE" id="PS50865">
    <property type="entry name" value="ZF_MYND_2"/>
    <property type="match status" value="1"/>
</dbReference>
<dbReference type="GO" id="GO:0005737">
    <property type="term" value="C:cytoplasm"/>
    <property type="evidence" value="ECO:0007669"/>
    <property type="project" value="TreeGrafter"/>
</dbReference>
<dbReference type="GO" id="GO:0042826">
    <property type="term" value="F:histone deacetylase binding"/>
    <property type="evidence" value="ECO:0007669"/>
    <property type="project" value="TreeGrafter"/>
</dbReference>
<dbReference type="PANTHER" id="PTHR46165">
    <property type="entry name" value="SET AND MYND DOMAIN-CONTAINING PROTEIN 4"/>
    <property type="match status" value="1"/>
</dbReference>
<organism evidence="13 14">
    <name type="scientific">Diploptera punctata</name>
    <name type="common">Pacific beetle cockroach</name>
    <dbReference type="NCBI Taxonomy" id="6984"/>
    <lineage>
        <taxon>Eukaryota</taxon>
        <taxon>Metazoa</taxon>
        <taxon>Ecdysozoa</taxon>
        <taxon>Arthropoda</taxon>
        <taxon>Hexapoda</taxon>
        <taxon>Insecta</taxon>
        <taxon>Pterygota</taxon>
        <taxon>Neoptera</taxon>
        <taxon>Polyneoptera</taxon>
        <taxon>Dictyoptera</taxon>
        <taxon>Blattodea</taxon>
        <taxon>Blaberoidea</taxon>
        <taxon>Blaberidae</taxon>
        <taxon>Diplopterinae</taxon>
        <taxon>Diploptera</taxon>
    </lineage>
</organism>
<evidence type="ECO:0000256" key="3">
    <source>
        <dbReference type="ARBA" id="ARBA00022691"/>
    </source>
</evidence>
<dbReference type="CDD" id="cd10536">
    <property type="entry name" value="SET_SMYD4"/>
    <property type="match status" value="1"/>
</dbReference>
<dbReference type="GO" id="GO:0032259">
    <property type="term" value="P:methylation"/>
    <property type="evidence" value="ECO:0007669"/>
    <property type="project" value="UniProtKB-KW"/>
</dbReference>
<gene>
    <name evidence="13" type="ORF">L9F63_000329</name>
</gene>
<reference evidence="13" key="2">
    <citation type="submission" date="2023-05" db="EMBL/GenBank/DDBJ databases">
        <authorList>
            <person name="Fouks B."/>
        </authorList>
    </citation>
    <scope>NUCLEOTIDE SEQUENCE</scope>
    <source>
        <strain evidence="13">Stay&amp;Tobe</strain>
        <tissue evidence="13">Testes</tissue>
    </source>
</reference>
<dbReference type="GO" id="GO:0042051">
    <property type="term" value="P:compound eye photoreceptor development"/>
    <property type="evidence" value="ECO:0007669"/>
    <property type="project" value="TreeGrafter"/>
</dbReference>
<reference evidence="13" key="1">
    <citation type="journal article" date="2023" name="IScience">
        <title>Live-bearing cockroach genome reveals convergent evolutionary mechanisms linked to viviparity in insects and beyond.</title>
        <authorList>
            <person name="Fouks B."/>
            <person name="Harrison M.C."/>
            <person name="Mikhailova A.A."/>
            <person name="Marchal E."/>
            <person name="English S."/>
            <person name="Carruthers M."/>
            <person name="Jennings E.C."/>
            <person name="Chiamaka E.L."/>
            <person name="Frigard R.A."/>
            <person name="Pippel M."/>
            <person name="Attardo G.M."/>
            <person name="Benoit J.B."/>
            <person name="Bornberg-Bauer E."/>
            <person name="Tobe S.S."/>
        </authorList>
    </citation>
    <scope>NUCLEOTIDE SEQUENCE</scope>
    <source>
        <strain evidence="13">Stay&amp;Tobe</strain>
    </source>
</reference>
<dbReference type="Proteomes" id="UP001233999">
    <property type="component" value="Unassembled WGS sequence"/>
</dbReference>
<keyword evidence="5 10" id="KW-0863">Zinc-finger</keyword>
<evidence type="ECO:0000256" key="5">
    <source>
        <dbReference type="ARBA" id="ARBA00022771"/>
    </source>
</evidence>
<feature type="domain" description="MYND-type" evidence="12">
    <location>
        <begin position="283"/>
        <end position="322"/>
    </location>
</feature>
<keyword evidence="6" id="KW-0862">Zinc</keyword>
<dbReference type="PROSITE" id="PS50280">
    <property type="entry name" value="SET"/>
    <property type="match status" value="1"/>
</dbReference>
<dbReference type="Pfam" id="PF00856">
    <property type="entry name" value="SET"/>
    <property type="match status" value="1"/>
</dbReference>
<dbReference type="InterPro" id="IPR044421">
    <property type="entry name" value="SMYD4_SET"/>
</dbReference>
<evidence type="ECO:0000256" key="4">
    <source>
        <dbReference type="ARBA" id="ARBA00022723"/>
    </source>
</evidence>
<dbReference type="Gene3D" id="1.10.220.160">
    <property type="match status" value="1"/>
</dbReference>
<dbReference type="SUPFAM" id="SSF82199">
    <property type="entry name" value="SET domain"/>
    <property type="match status" value="1"/>
</dbReference>
<evidence type="ECO:0000259" key="11">
    <source>
        <dbReference type="PROSITE" id="PS50280"/>
    </source>
</evidence>
<dbReference type="InterPro" id="IPR052097">
    <property type="entry name" value="SET-MYND_domain_protein"/>
</dbReference>
<keyword evidence="3" id="KW-0949">S-adenosyl-L-methionine</keyword>
<name>A0AAD8ALR3_DIPPU</name>
<evidence type="ECO:0000256" key="1">
    <source>
        <dbReference type="ARBA" id="ARBA00022603"/>
    </source>
</evidence>
<dbReference type="GO" id="GO:0008270">
    <property type="term" value="F:zinc ion binding"/>
    <property type="evidence" value="ECO:0007669"/>
    <property type="project" value="UniProtKB-KW"/>
</dbReference>